<feature type="binding site" evidence="15">
    <location>
        <position position="468"/>
    </location>
    <ligand>
        <name>Mg(2+)</name>
        <dbReference type="ChEBI" id="CHEBI:18420"/>
        <note>shared with alpha subunit</note>
    </ligand>
</feature>
<dbReference type="Pfam" id="PF03483">
    <property type="entry name" value="B3_4"/>
    <property type="match status" value="1"/>
</dbReference>
<dbReference type="SMART" id="SM00896">
    <property type="entry name" value="FDX-ACB"/>
    <property type="match status" value="1"/>
</dbReference>
<dbReference type="InterPro" id="IPR033714">
    <property type="entry name" value="tRNA_bind_bactPheRS"/>
</dbReference>
<dbReference type="NCBIfam" id="NF045760">
    <property type="entry name" value="YtpR"/>
    <property type="match status" value="1"/>
</dbReference>
<dbReference type="PANTHER" id="PTHR10947">
    <property type="entry name" value="PHENYLALANYL-TRNA SYNTHETASE BETA CHAIN AND LEUCINE-RICH REPEAT-CONTAINING PROTEIN 47"/>
    <property type="match status" value="1"/>
</dbReference>
<dbReference type="SUPFAM" id="SSF56037">
    <property type="entry name" value="PheT/TilS domain"/>
    <property type="match status" value="1"/>
</dbReference>
<keyword evidence="6 15" id="KW-0436">Ligase</keyword>
<dbReference type="Proteomes" id="UP000467132">
    <property type="component" value="Unassembled WGS sequence"/>
</dbReference>
<dbReference type="SMART" id="SM00873">
    <property type="entry name" value="B3_4"/>
    <property type="match status" value="1"/>
</dbReference>
<dbReference type="EMBL" id="QXXA01000001">
    <property type="protein sequence ID" value="NBI05453.1"/>
    <property type="molecule type" value="Genomic_DNA"/>
</dbReference>
<keyword evidence="4 15" id="KW-0963">Cytoplasm</keyword>
<dbReference type="AlphaFoldDB" id="A0A845QYJ0"/>
<evidence type="ECO:0000313" key="21">
    <source>
        <dbReference type="Proteomes" id="UP000467132"/>
    </source>
</evidence>
<comment type="subcellular location">
    <subcellularLocation>
        <location evidence="1 15">Cytoplasm</location>
    </subcellularLocation>
</comment>
<evidence type="ECO:0000256" key="8">
    <source>
        <dbReference type="ARBA" id="ARBA00022741"/>
    </source>
</evidence>
<dbReference type="GO" id="GO:0005524">
    <property type="term" value="F:ATP binding"/>
    <property type="evidence" value="ECO:0007669"/>
    <property type="project" value="UniProtKB-UniRule"/>
</dbReference>
<proteinExistence type="inferred from homology"/>
<evidence type="ECO:0000256" key="10">
    <source>
        <dbReference type="ARBA" id="ARBA00022842"/>
    </source>
</evidence>
<comment type="similarity">
    <text evidence="2 15">Belongs to the phenylalanyl-tRNA synthetase beta subunit family. Type 1 subfamily.</text>
</comment>
<dbReference type="InterPro" id="IPR005147">
    <property type="entry name" value="tRNA_synthase_B5-dom"/>
</dbReference>
<comment type="cofactor">
    <cofactor evidence="15">
        <name>Mg(2+)</name>
        <dbReference type="ChEBI" id="CHEBI:18420"/>
    </cofactor>
    <text evidence="15">Binds 2 magnesium ions per tetramer.</text>
</comment>
<dbReference type="InterPro" id="IPR045060">
    <property type="entry name" value="Phe-tRNA-ligase_IIc_bsu"/>
</dbReference>
<dbReference type="InterPro" id="IPR004532">
    <property type="entry name" value="Phe-tRNA-ligase_IIc_bsu_bact"/>
</dbReference>
<dbReference type="InterPro" id="IPR005146">
    <property type="entry name" value="B3/B4_tRNA-bd"/>
</dbReference>
<feature type="binding site" evidence="15">
    <location>
        <position position="462"/>
    </location>
    <ligand>
        <name>Mg(2+)</name>
        <dbReference type="ChEBI" id="CHEBI:18420"/>
        <note>shared with alpha subunit</note>
    </ligand>
</feature>
<dbReference type="FunFam" id="3.50.40.10:FF:000001">
    <property type="entry name" value="Phenylalanine--tRNA ligase beta subunit"/>
    <property type="match status" value="1"/>
</dbReference>
<evidence type="ECO:0000256" key="3">
    <source>
        <dbReference type="ARBA" id="ARBA00011209"/>
    </source>
</evidence>
<dbReference type="SUPFAM" id="SSF55681">
    <property type="entry name" value="Class II aaRS and biotin synthetases"/>
    <property type="match status" value="1"/>
</dbReference>
<dbReference type="FunFam" id="3.30.70.380:FF:000001">
    <property type="entry name" value="Phenylalanine--tRNA ligase beta subunit"/>
    <property type="match status" value="1"/>
</dbReference>
<dbReference type="SMART" id="SM00874">
    <property type="entry name" value="B5"/>
    <property type="match status" value="1"/>
</dbReference>
<dbReference type="InterPro" id="IPR009061">
    <property type="entry name" value="DNA-bd_dom_put_sf"/>
</dbReference>
<dbReference type="Pfam" id="PF01588">
    <property type="entry name" value="tRNA_bind"/>
    <property type="match status" value="1"/>
</dbReference>
<dbReference type="InterPro" id="IPR041616">
    <property type="entry name" value="PheRS_beta_core"/>
</dbReference>
<name>A0A845QYJ0_9CLOT</name>
<keyword evidence="13 15" id="KW-0030">Aminoacyl-tRNA synthetase</keyword>
<feature type="binding site" evidence="15">
    <location>
        <position position="471"/>
    </location>
    <ligand>
        <name>Mg(2+)</name>
        <dbReference type="ChEBI" id="CHEBI:18420"/>
        <note>shared with alpha subunit</note>
    </ligand>
</feature>
<dbReference type="InterPro" id="IPR012340">
    <property type="entry name" value="NA-bd_OB-fold"/>
</dbReference>
<gene>
    <name evidence="15" type="primary">pheT</name>
    <name evidence="20" type="ORF">D3Z33_01115</name>
</gene>
<sequence length="799" mass="90364">MLIPIKWLREYVDIEDIETRELAEKLTMSGSHVDSIEQVDKGVKKVVVGKILEINPHPNADKLVITKIDIGEDILQIVTGATNISENDYVPVALVGARLPDGTKIKKGKLRGEISKGMLCSANELGIKEDLIPKELKDGIYILDEEFTLGQDIRKTLELEGEVIDFEITPNRPDCLSIIGMARETAATFSRKLKYPEIIIQNQIDNINNLINNIEIKNEKLCNRYYAKVVKNVKVKSSPMWLQRKLVESNIRPINNIVDITNYVMLELGQPIHAFDLDKIKGDKIIVRNANNDEKITTLDSVERKLSEDMLVISDVEKPIAVAGVMGGENTEVDSNTKNILIESANFDGRNIRLTAKGLGIRTDASAKYEKDLDSNISDQAGNRVCQLIEMIGAGDIVEGNIDIYPNKSDKINIELRPNKVNDMLGINLDTNDMIKILNDLELKSFKKDGYIIATIPTFRSDITMETDLVEEIGRVYGFHNIESKPLVGVLTKGGKSLKREIEDYIKKSLTGMGINEITTYSFISPKVYDKINLPEDSLKRRNVKIKNPLGDDFSVMRTTLIPNTLQVLARNYKYGVNKAWSYEIGNIFIPKSIDSKSLPQEIKNLTIGMYGESDFFYLKGILNNIFSLLGIEDVEYFVEENNNTFHPGRCASIMKGNHVLGIIGEVHPDVMNNYGLKQRTYITEIDLDILTYLTKLDREYKELPKYPSITRDIALVVDEEVLVKQIEDIVKENSGDLVEEINLFDIYRGDQIPENKKSVAYSIVYRSRKKTLKDEEVSEVHQKIVEKLIDKLDASLRK</sequence>
<dbReference type="GO" id="GO:0000049">
    <property type="term" value="F:tRNA binding"/>
    <property type="evidence" value="ECO:0007669"/>
    <property type="project" value="UniProtKB-UniRule"/>
</dbReference>
<dbReference type="GO" id="GO:0004826">
    <property type="term" value="F:phenylalanine-tRNA ligase activity"/>
    <property type="evidence" value="ECO:0007669"/>
    <property type="project" value="UniProtKB-UniRule"/>
</dbReference>
<dbReference type="GO" id="GO:0006432">
    <property type="term" value="P:phenylalanyl-tRNA aminoacylation"/>
    <property type="evidence" value="ECO:0007669"/>
    <property type="project" value="UniProtKB-UniRule"/>
</dbReference>
<organism evidence="20 21">
    <name type="scientific">Senegalia massiliensis</name>
    <dbReference type="NCBI Taxonomy" id="1720316"/>
    <lineage>
        <taxon>Bacteria</taxon>
        <taxon>Bacillati</taxon>
        <taxon>Bacillota</taxon>
        <taxon>Clostridia</taxon>
        <taxon>Eubacteriales</taxon>
        <taxon>Clostridiaceae</taxon>
        <taxon>Senegalia</taxon>
    </lineage>
</organism>
<dbReference type="EC" id="6.1.1.20" evidence="15"/>
<dbReference type="GO" id="GO:0009328">
    <property type="term" value="C:phenylalanine-tRNA ligase complex"/>
    <property type="evidence" value="ECO:0007669"/>
    <property type="project" value="TreeGrafter"/>
</dbReference>
<dbReference type="Gene3D" id="3.50.40.10">
    <property type="entry name" value="Phenylalanyl-trna Synthetase, Chain B, domain 3"/>
    <property type="match status" value="1"/>
</dbReference>
<feature type="binding site" evidence="15">
    <location>
        <position position="472"/>
    </location>
    <ligand>
        <name>Mg(2+)</name>
        <dbReference type="ChEBI" id="CHEBI:18420"/>
        <note>shared with alpha subunit</note>
    </ligand>
</feature>
<keyword evidence="10 15" id="KW-0460">Magnesium</keyword>
<evidence type="ECO:0000256" key="7">
    <source>
        <dbReference type="ARBA" id="ARBA00022723"/>
    </source>
</evidence>
<evidence type="ECO:0000256" key="6">
    <source>
        <dbReference type="ARBA" id="ARBA00022598"/>
    </source>
</evidence>
<keyword evidence="7 15" id="KW-0479">Metal-binding</keyword>
<evidence type="ECO:0000256" key="4">
    <source>
        <dbReference type="ARBA" id="ARBA00022490"/>
    </source>
</evidence>
<feature type="domain" description="B5" evidence="19">
    <location>
        <begin position="409"/>
        <end position="484"/>
    </location>
</feature>
<reference evidence="20 21" key="1">
    <citation type="submission" date="2018-08" db="EMBL/GenBank/DDBJ databases">
        <title>Murine metabolic-syndrome-specific gut microbial biobank.</title>
        <authorList>
            <person name="Liu C."/>
        </authorList>
    </citation>
    <scope>NUCLEOTIDE SEQUENCE [LARGE SCALE GENOMIC DNA]</scope>
    <source>
        <strain evidence="20 21">583</strain>
    </source>
</reference>
<keyword evidence="9 15" id="KW-0067">ATP-binding</keyword>
<feature type="domain" description="FDX-ACB" evidence="18">
    <location>
        <begin position="705"/>
        <end position="798"/>
    </location>
</feature>
<comment type="caution">
    <text evidence="20">The sequence shown here is derived from an EMBL/GenBank/DDBJ whole genome shotgun (WGS) entry which is preliminary data.</text>
</comment>
<dbReference type="PANTHER" id="PTHR10947:SF0">
    <property type="entry name" value="PHENYLALANINE--TRNA LIGASE BETA SUBUNIT"/>
    <property type="match status" value="1"/>
</dbReference>
<dbReference type="PROSITE" id="PS51483">
    <property type="entry name" value="B5"/>
    <property type="match status" value="1"/>
</dbReference>
<dbReference type="OrthoDB" id="9805455at2"/>
<evidence type="ECO:0000256" key="16">
    <source>
        <dbReference type="PROSITE-ProRule" id="PRU00209"/>
    </source>
</evidence>
<dbReference type="PROSITE" id="PS51447">
    <property type="entry name" value="FDX_ACB"/>
    <property type="match status" value="1"/>
</dbReference>
<evidence type="ECO:0000259" key="18">
    <source>
        <dbReference type="PROSITE" id="PS51447"/>
    </source>
</evidence>
<evidence type="ECO:0000256" key="5">
    <source>
        <dbReference type="ARBA" id="ARBA00022555"/>
    </source>
</evidence>
<dbReference type="SUPFAM" id="SSF54991">
    <property type="entry name" value="Anticodon-binding domain of PheRS"/>
    <property type="match status" value="1"/>
</dbReference>
<dbReference type="RefSeq" id="WP_160195958.1">
    <property type="nucleotide sequence ID" value="NZ_QXXA01000001.1"/>
</dbReference>
<dbReference type="CDD" id="cd02796">
    <property type="entry name" value="tRNA_bind_bactPheRS"/>
    <property type="match status" value="1"/>
</dbReference>
<dbReference type="Pfam" id="PF17759">
    <property type="entry name" value="tRNA_synthFbeta"/>
    <property type="match status" value="1"/>
</dbReference>
<dbReference type="InterPro" id="IPR045864">
    <property type="entry name" value="aa-tRNA-synth_II/BPL/LPL"/>
</dbReference>
<dbReference type="PROSITE" id="PS50886">
    <property type="entry name" value="TRBD"/>
    <property type="match status" value="1"/>
</dbReference>
<evidence type="ECO:0000256" key="14">
    <source>
        <dbReference type="ARBA" id="ARBA00049255"/>
    </source>
</evidence>
<evidence type="ECO:0000259" key="17">
    <source>
        <dbReference type="PROSITE" id="PS50886"/>
    </source>
</evidence>
<keyword evidence="11 16" id="KW-0694">RNA-binding</keyword>
<dbReference type="InterPro" id="IPR020825">
    <property type="entry name" value="Phe-tRNA_synthase-like_B3/B4"/>
</dbReference>
<evidence type="ECO:0000256" key="13">
    <source>
        <dbReference type="ARBA" id="ARBA00023146"/>
    </source>
</evidence>
<dbReference type="Gene3D" id="3.30.930.10">
    <property type="entry name" value="Bira Bifunctional Protein, Domain 2"/>
    <property type="match status" value="1"/>
</dbReference>
<protein>
    <recommendedName>
        <fullName evidence="15">Phenylalanine--tRNA ligase beta subunit</fullName>
        <ecNumber evidence="15">6.1.1.20</ecNumber>
    </recommendedName>
    <alternativeName>
        <fullName evidence="15">Phenylalanyl-tRNA synthetase beta subunit</fullName>
        <shortName evidence="15">PheRS</shortName>
    </alternativeName>
</protein>
<dbReference type="GO" id="GO:0140096">
    <property type="term" value="F:catalytic activity, acting on a protein"/>
    <property type="evidence" value="ECO:0007669"/>
    <property type="project" value="UniProtKB-ARBA"/>
</dbReference>
<keyword evidence="8 15" id="KW-0547">Nucleotide-binding</keyword>
<evidence type="ECO:0000256" key="2">
    <source>
        <dbReference type="ARBA" id="ARBA00008653"/>
    </source>
</evidence>
<dbReference type="Gene3D" id="3.30.56.10">
    <property type="match status" value="2"/>
</dbReference>
<dbReference type="Gene3D" id="3.30.70.380">
    <property type="entry name" value="Ferrodoxin-fold anticodon-binding domain"/>
    <property type="match status" value="1"/>
</dbReference>
<keyword evidence="5 16" id="KW-0820">tRNA-binding</keyword>
<comment type="catalytic activity">
    <reaction evidence="14 15">
        <text>tRNA(Phe) + L-phenylalanine + ATP = L-phenylalanyl-tRNA(Phe) + AMP + diphosphate + H(+)</text>
        <dbReference type="Rhea" id="RHEA:19413"/>
        <dbReference type="Rhea" id="RHEA-COMP:9668"/>
        <dbReference type="Rhea" id="RHEA-COMP:9699"/>
        <dbReference type="ChEBI" id="CHEBI:15378"/>
        <dbReference type="ChEBI" id="CHEBI:30616"/>
        <dbReference type="ChEBI" id="CHEBI:33019"/>
        <dbReference type="ChEBI" id="CHEBI:58095"/>
        <dbReference type="ChEBI" id="CHEBI:78442"/>
        <dbReference type="ChEBI" id="CHEBI:78531"/>
        <dbReference type="ChEBI" id="CHEBI:456215"/>
        <dbReference type="EC" id="6.1.1.20"/>
    </reaction>
</comment>
<dbReference type="NCBIfam" id="TIGR00472">
    <property type="entry name" value="pheT_bact"/>
    <property type="match status" value="1"/>
</dbReference>
<dbReference type="InterPro" id="IPR036690">
    <property type="entry name" value="Fdx_antiC-bd_sf"/>
</dbReference>
<comment type="subunit">
    <text evidence="3 15">Tetramer of two alpha and two beta subunits.</text>
</comment>
<evidence type="ECO:0000256" key="15">
    <source>
        <dbReference type="HAMAP-Rule" id="MF_00283"/>
    </source>
</evidence>
<evidence type="ECO:0000256" key="1">
    <source>
        <dbReference type="ARBA" id="ARBA00004496"/>
    </source>
</evidence>
<dbReference type="SUPFAM" id="SSF46955">
    <property type="entry name" value="Putative DNA-binding domain"/>
    <property type="match status" value="1"/>
</dbReference>
<dbReference type="Gene3D" id="2.40.50.140">
    <property type="entry name" value="Nucleic acid-binding proteins"/>
    <property type="match status" value="1"/>
</dbReference>
<dbReference type="GO" id="GO:0000287">
    <property type="term" value="F:magnesium ion binding"/>
    <property type="evidence" value="ECO:0007669"/>
    <property type="project" value="UniProtKB-UniRule"/>
</dbReference>
<dbReference type="SUPFAM" id="SSF50249">
    <property type="entry name" value="Nucleic acid-binding proteins"/>
    <property type="match status" value="1"/>
</dbReference>
<dbReference type="InterPro" id="IPR002547">
    <property type="entry name" value="tRNA-bd_dom"/>
</dbReference>
<dbReference type="HAMAP" id="MF_00283">
    <property type="entry name" value="Phe_tRNA_synth_beta1"/>
    <property type="match status" value="1"/>
</dbReference>
<evidence type="ECO:0000256" key="11">
    <source>
        <dbReference type="ARBA" id="ARBA00022884"/>
    </source>
</evidence>
<keyword evidence="12 15" id="KW-0648">Protein biosynthesis</keyword>
<dbReference type="Pfam" id="PF03147">
    <property type="entry name" value="FDX-ACB"/>
    <property type="match status" value="1"/>
</dbReference>
<dbReference type="CDD" id="cd00769">
    <property type="entry name" value="PheRS_beta_core"/>
    <property type="match status" value="1"/>
</dbReference>
<dbReference type="FunFam" id="2.40.50.140:FF:000045">
    <property type="entry name" value="Phenylalanine--tRNA ligase beta subunit"/>
    <property type="match status" value="1"/>
</dbReference>
<feature type="domain" description="TRNA-binding" evidence="17">
    <location>
        <begin position="40"/>
        <end position="154"/>
    </location>
</feature>
<evidence type="ECO:0000259" key="19">
    <source>
        <dbReference type="PROSITE" id="PS51483"/>
    </source>
</evidence>
<dbReference type="GO" id="GO:0016740">
    <property type="term" value="F:transferase activity"/>
    <property type="evidence" value="ECO:0007669"/>
    <property type="project" value="UniProtKB-ARBA"/>
</dbReference>
<accession>A0A845QYJ0</accession>
<evidence type="ECO:0000256" key="9">
    <source>
        <dbReference type="ARBA" id="ARBA00022840"/>
    </source>
</evidence>
<dbReference type="InterPro" id="IPR005121">
    <property type="entry name" value="Fdx_antiC-bd"/>
</dbReference>
<keyword evidence="21" id="KW-1185">Reference proteome</keyword>
<evidence type="ECO:0000313" key="20">
    <source>
        <dbReference type="EMBL" id="NBI05453.1"/>
    </source>
</evidence>
<evidence type="ECO:0000256" key="12">
    <source>
        <dbReference type="ARBA" id="ARBA00022917"/>
    </source>
</evidence>
<dbReference type="Pfam" id="PF03484">
    <property type="entry name" value="B5"/>
    <property type="match status" value="1"/>
</dbReference>